<dbReference type="EMBL" id="CAJC01000196">
    <property type="protein sequence ID" value="CCI54752.1"/>
    <property type="molecule type" value="Genomic_DNA"/>
</dbReference>
<accession>A0A077MGT0</accession>
<dbReference type="Proteomes" id="UP000035720">
    <property type="component" value="Unassembled WGS sequence"/>
</dbReference>
<proteinExistence type="predicted"/>
<organism evidence="2 3">
    <name type="scientific">Nostocoides jenkinsii Ben 74</name>
    <dbReference type="NCBI Taxonomy" id="1193518"/>
    <lineage>
        <taxon>Bacteria</taxon>
        <taxon>Bacillati</taxon>
        <taxon>Actinomycetota</taxon>
        <taxon>Actinomycetes</taxon>
        <taxon>Micrococcales</taxon>
        <taxon>Intrasporangiaceae</taxon>
        <taxon>Nostocoides</taxon>
    </lineage>
</organism>
<name>A0A077MGT0_9MICO</name>
<dbReference type="AlphaFoldDB" id="A0A077MGT0"/>
<evidence type="ECO:0000313" key="2">
    <source>
        <dbReference type="EMBL" id="CCI54752.1"/>
    </source>
</evidence>
<dbReference type="InterPro" id="IPR024775">
    <property type="entry name" value="DinB-like"/>
</dbReference>
<sequence length="176" mass="19382">MSLDWTTELDDQLDWYWANLARPRLAGLTDAEYLWEPVPGCWSIRTDAQPPTIDWAYPAPEPPPVTTIAWRLGHVIVGVFAMRTASHFGGPPAAYDSWPWATTADAALAQLDEAYAAWLAGVRTLSPAQLAAPCGPAEGPYADLSMATLILHINREVFHHLAEVALLRDLWAHGSR</sequence>
<reference evidence="2 3" key="1">
    <citation type="journal article" date="2013" name="ISME J.">
        <title>A metabolic model for members of the genus Tetrasphaera involved in enhanced biological phosphorus removal.</title>
        <authorList>
            <person name="Kristiansen R."/>
            <person name="Nguyen H.T.T."/>
            <person name="Saunders A.M."/>
            <person name="Nielsen J.L."/>
            <person name="Wimmer R."/>
            <person name="Le V.Q."/>
            <person name="McIlroy S.J."/>
            <person name="Petrovski S."/>
            <person name="Seviour R.J."/>
            <person name="Calteau A."/>
            <person name="Nielsen K.L."/>
            <person name="Nielsen P.H."/>
        </authorList>
    </citation>
    <scope>NUCLEOTIDE SEQUENCE [LARGE SCALE GENOMIC DNA]</scope>
    <source>
        <strain evidence="2 3">Ben 74</strain>
    </source>
</reference>
<dbReference type="SUPFAM" id="SSF109854">
    <property type="entry name" value="DinB/YfiT-like putative metalloenzymes"/>
    <property type="match status" value="1"/>
</dbReference>
<protein>
    <recommendedName>
        <fullName evidence="1">DinB-like domain-containing protein</fullName>
    </recommendedName>
</protein>
<comment type="caution">
    <text evidence="2">The sequence shown here is derived from an EMBL/GenBank/DDBJ whole genome shotgun (WGS) entry which is preliminary data.</text>
</comment>
<dbReference type="Gene3D" id="1.20.120.450">
    <property type="entry name" value="dinb family like domain"/>
    <property type="match status" value="1"/>
</dbReference>
<feature type="domain" description="DinB-like" evidence="1">
    <location>
        <begin position="13"/>
        <end position="163"/>
    </location>
</feature>
<dbReference type="RefSeq" id="WP_048547371.1">
    <property type="nucleotide sequence ID" value="NZ_HF571038.1"/>
</dbReference>
<keyword evidence="3" id="KW-1185">Reference proteome</keyword>
<dbReference type="STRING" id="1193518.BN13_810018"/>
<dbReference type="Pfam" id="PF12867">
    <property type="entry name" value="DinB_2"/>
    <property type="match status" value="1"/>
</dbReference>
<evidence type="ECO:0000259" key="1">
    <source>
        <dbReference type="Pfam" id="PF12867"/>
    </source>
</evidence>
<dbReference type="OrthoDB" id="5022306at2"/>
<dbReference type="InterPro" id="IPR034660">
    <property type="entry name" value="DinB/YfiT-like"/>
</dbReference>
<evidence type="ECO:0000313" key="3">
    <source>
        <dbReference type="Proteomes" id="UP000035720"/>
    </source>
</evidence>
<gene>
    <name evidence="2" type="ORF">BN13_810018</name>
</gene>